<comment type="caution">
    <text evidence="1">The sequence shown here is derived from an EMBL/GenBank/DDBJ whole genome shotgun (WGS) entry which is preliminary data.</text>
</comment>
<evidence type="ECO:0000313" key="1">
    <source>
        <dbReference type="EMBL" id="KAK3705037.1"/>
    </source>
</evidence>
<dbReference type="Proteomes" id="UP001283361">
    <property type="component" value="Unassembled WGS sequence"/>
</dbReference>
<proteinExistence type="predicted"/>
<name>A0AAE1CKX3_9GAST</name>
<gene>
    <name evidence="1" type="ORF">RRG08_006943</name>
</gene>
<keyword evidence="2" id="KW-1185">Reference proteome</keyword>
<evidence type="ECO:0000313" key="2">
    <source>
        <dbReference type="Proteomes" id="UP001283361"/>
    </source>
</evidence>
<dbReference type="EMBL" id="JAWDGP010007777">
    <property type="protein sequence ID" value="KAK3705037.1"/>
    <property type="molecule type" value="Genomic_DNA"/>
</dbReference>
<sequence>MLHAVSSGQTSNINGPSWNLTILTDHSRTLEAQSDTVVKNSSTRWTNCWTMSSESPPFISGPISSHSAGISWIRTVPDRFNACDKPGNHL</sequence>
<protein>
    <submittedName>
        <fullName evidence="1">Uncharacterized protein</fullName>
    </submittedName>
</protein>
<reference evidence="1" key="1">
    <citation type="journal article" date="2023" name="G3 (Bethesda)">
        <title>A reference genome for the long-term kleptoplast-retaining sea slug Elysia crispata morphotype clarki.</title>
        <authorList>
            <person name="Eastman K.E."/>
            <person name="Pendleton A.L."/>
            <person name="Shaikh M.A."/>
            <person name="Suttiyut T."/>
            <person name="Ogas R."/>
            <person name="Tomko P."/>
            <person name="Gavelis G."/>
            <person name="Widhalm J.R."/>
            <person name="Wisecaver J.H."/>
        </authorList>
    </citation>
    <scope>NUCLEOTIDE SEQUENCE</scope>
    <source>
        <strain evidence="1">ECLA1</strain>
    </source>
</reference>
<organism evidence="1 2">
    <name type="scientific">Elysia crispata</name>
    <name type="common">lettuce slug</name>
    <dbReference type="NCBI Taxonomy" id="231223"/>
    <lineage>
        <taxon>Eukaryota</taxon>
        <taxon>Metazoa</taxon>
        <taxon>Spiralia</taxon>
        <taxon>Lophotrochozoa</taxon>
        <taxon>Mollusca</taxon>
        <taxon>Gastropoda</taxon>
        <taxon>Heterobranchia</taxon>
        <taxon>Euthyneura</taxon>
        <taxon>Panpulmonata</taxon>
        <taxon>Sacoglossa</taxon>
        <taxon>Placobranchoidea</taxon>
        <taxon>Plakobranchidae</taxon>
        <taxon>Elysia</taxon>
    </lineage>
</organism>
<dbReference type="AlphaFoldDB" id="A0AAE1CKX3"/>
<accession>A0AAE1CKX3</accession>